<dbReference type="InterPro" id="IPR006222">
    <property type="entry name" value="GCVT_N"/>
</dbReference>
<keyword evidence="4 7" id="KW-0808">Transferase</keyword>
<evidence type="ECO:0000256" key="5">
    <source>
        <dbReference type="ARBA" id="ARBA00031395"/>
    </source>
</evidence>
<proteinExistence type="inferred from homology"/>
<gene>
    <name evidence="7" type="primary">gcvT</name>
    <name evidence="11" type="ORF">A3F84_09725</name>
</gene>
<evidence type="ECO:0000256" key="8">
    <source>
        <dbReference type="PIRSR" id="PIRSR006487-1"/>
    </source>
</evidence>
<dbReference type="Pfam" id="PF01571">
    <property type="entry name" value="GCV_T"/>
    <property type="match status" value="1"/>
</dbReference>
<dbReference type="InterPro" id="IPR028896">
    <property type="entry name" value="GcvT/YgfZ/DmdA"/>
</dbReference>
<evidence type="ECO:0000256" key="7">
    <source>
        <dbReference type="HAMAP-Rule" id="MF_00259"/>
    </source>
</evidence>
<dbReference type="Pfam" id="PF08669">
    <property type="entry name" value="GCV_T_C"/>
    <property type="match status" value="1"/>
</dbReference>
<dbReference type="EC" id="2.1.2.10" evidence="2 7"/>
<dbReference type="SUPFAM" id="SSF101790">
    <property type="entry name" value="Aminomethyltransferase beta-barrel domain"/>
    <property type="match status" value="1"/>
</dbReference>
<comment type="caution">
    <text evidence="11">The sequence shown here is derived from an EMBL/GenBank/DDBJ whole genome shotgun (WGS) entry which is preliminary data.</text>
</comment>
<dbReference type="Proteomes" id="UP000178606">
    <property type="component" value="Unassembled WGS sequence"/>
</dbReference>
<dbReference type="GO" id="GO:0019464">
    <property type="term" value="P:glycine decarboxylation via glycine cleavage system"/>
    <property type="evidence" value="ECO:0007669"/>
    <property type="project" value="UniProtKB-UniRule"/>
</dbReference>
<evidence type="ECO:0000259" key="10">
    <source>
        <dbReference type="Pfam" id="PF08669"/>
    </source>
</evidence>
<dbReference type="NCBIfam" id="NF001567">
    <property type="entry name" value="PRK00389.1"/>
    <property type="match status" value="1"/>
</dbReference>
<comment type="similarity">
    <text evidence="1 7">Belongs to the GcvT family.</text>
</comment>
<keyword evidence="3 7" id="KW-0032">Aminotransferase</keyword>
<evidence type="ECO:0000256" key="4">
    <source>
        <dbReference type="ARBA" id="ARBA00022679"/>
    </source>
</evidence>
<dbReference type="FunFam" id="4.10.1250.10:FF:000001">
    <property type="entry name" value="Aminomethyltransferase"/>
    <property type="match status" value="1"/>
</dbReference>
<dbReference type="Gene3D" id="3.30.70.1400">
    <property type="entry name" value="Aminomethyltransferase beta-barrel domains"/>
    <property type="match status" value="1"/>
</dbReference>
<dbReference type="Gene3D" id="2.40.30.110">
    <property type="entry name" value="Aminomethyltransferase beta-barrel domains"/>
    <property type="match status" value="1"/>
</dbReference>
<name>A0A1F6CND7_HANXR</name>
<feature type="binding site" evidence="8">
    <location>
        <position position="196"/>
    </location>
    <ligand>
        <name>substrate</name>
    </ligand>
</feature>
<dbReference type="PANTHER" id="PTHR43757:SF2">
    <property type="entry name" value="AMINOMETHYLTRANSFERASE, MITOCHONDRIAL"/>
    <property type="match status" value="1"/>
</dbReference>
<evidence type="ECO:0000313" key="12">
    <source>
        <dbReference type="Proteomes" id="UP000178606"/>
    </source>
</evidence>
<evidence type="ECO:0000259" key="9">
    <source>
        <dbReference type="Pfam" id="PF01571"/>
    </source>
</evidence>
<dbReference type="EMBL" id="MFKF01000201">
    <property type="protein sequence ID" value="OGG50706.1"/>
    <property type="molecule type" value="Genomic_DNA"/>
</dbReference>
<dbReference type="NCBIfam" id="TIGR00528">
    <property type="entry name" value="gcvT"/>
    <property type="match status" value="1"/>
</dbReference>
<dbReference type="Gene3D" id="4.10.1250.10">
    <property type="entry name" value="Aminomethyltransferase fragment"/>
    <property type="match status" value="1"/>
</dbReference>
<comment type="catalytic activity">
    <reaction evidence="6 7">
        <text>N(6)-[(R)-S(8)-aminomethyldihydrolipoyl]-L-lysyl-[protein] + (6S)-5,6,7,8-tetrahydrofolate = N(6)-[(R)-dihydrolipoyl]-L-lysyl-[protein] + (6R)-5,10-methylene-5,6,7,8-tetrahydrofolate + NH4(+)</text>
        <dbReference type="Rhea" id="RHEA:16945"/>
        <dbReference type="Rhea" id="RHEA-COMP:10475"/>
        <dbReference type="Rhea" id="RHEA-COMP:10492"/>
        <dbReference type="ChEBI" id="CHEBI:15636"/>
        <dbReference type="ChEBI" id="CHEBI:28938"/>
        <dbReference type="ChEBI" id="CHEBI:57453"/>
        <dbReference type="ChEBI" id="CHEBI:83100"/>
        <dbReference type="ChEBI" id="CHEBI:83143"/>
        <dbReference type="EC" id="2.1.2.10"/>
    </reaction>
</comment>
<dbReference type="GO" id="GO:0004047">
    <property type="term" value="F:aminomethyltransferase activity"/>
    <property type="evidence" value="ECO:0007669"/>
    <property type="project" value="UniProtKB-UniRule"/>
</dbReference>
<accession>A0A1F6CND7</accession>
<dbReference type="InterPro" id="IPR022903">
    <property type="entry name" value="GcvT_bac"/>
</dbReference>
<sequence>MKKTPLYDAHVAAGARMVAFGGWLMPVQYTGITEEHVAVRTRAGLFDVSHMGQVEVRGAPGAAFLDHLLPNHVGALRPGGVLYTPMCNEAGGILDDLLVYRRGEADYLLIVNASRKDADLAWIEAQAGEFKGVSVADASDRYAMIAPQGPDAEAILSRHADADLSALEYYHFIPARIAGIQALISRTGYTGEDGFEVLCPWAEGPKVWDLLLQEADGKRAVPAGLGARDTLRLEAGYALYGSDLSEETTPLEARLRWTVRFDKPDDFVGRAALLKQQDVSRRLVGLRMTERAIPRSHQRILSADGDALGEITSGTFSPTLRAGIALGYVRRGFHNPGTPLSIEIRTDRKGAEVVRLPFVNSHVKTTHN</sequence>
<dbReference type="HAMAP" id="MF_00259">
    <property type="entry name" value="GcvT"/>
    <property type="match status" value="1"/>
</dbReference>
<evidence type="ECO:0000256" key="6">
    <source>
        <dbReference type="ARBA" id="ARBA00047665"/>
    </source>
</evidence>
<evidence type="ECO:0000313" key="11">
    <source>
        <dbReference type="EMBL" id="OGG50706.1"/>
    </source>
</evidence>
<dbReference type="InterPro" id="IPR027266">
    <property type="entry name" value="TrmE/GcvT-like"/>
</dbReference>
<dbReference type="PIRSF" id="PIRSF006487">
    <property type="entry name" value="GcvT"/>
    <property type="match status" value="1"/>
</dbReference>
<feature type="domain" description="Aminomethyltransferase C-terminal" evidence="10">
    <location>
        <begin position="281"/>
        <end position="359"/>
    </location>
</feature>
<dbReference type="InterPro" id="IPR013977">
    <property type="entry name" value="GcvT_C"/>
</dbReference>
<dbReference type="AlphaFoldDB" id="A0A1F6CND7"/>
<evidence type="ECO:0000256" key="1">
    <source>
        <dbReference type="ARBA" id="ARBA00008609"/>
    </source>
</evidence>
<evidence type="ECO:0000256" key="2">
    <source>
        <dbReference type="ARBA" id="ARBA00012616"/>
    </source>
</evidence>
<organism evidence="11 12">
    <name type="scientific">Handelsmanbacteria sp. (strain RIFCSPLOWO2_12_FULL_64_10)</name>
    <dbReference type="NCBI Taxonomy" id="1817868"/>
    <lineage>
        <taxon>Bacteria</taxon>
        <taxon>Candidatus Handelsmaniibacteriota</taxon>
    </lineage>
</organism>
<evidence type="ECO:0000256" key="3">
    <source>
        <dbReference type="ARBA" id="ARBA00022576"/>
    </source>
</evidence>
<dbReference type="FunFam" id="2.40.30.110:FF:000003">
    <property type="entry name" value="Aminomethyltransferase"/>
    <property type="match status" value="1"/>
</dbReference>
<dbReference type="GO" id="GO:0005960">
    <property type="term" value="C:glycine cleavage complex"/>
    <property type="evidence" value="ECO:0007669"/>
    <property type="project" value="InterPro"/>
</dbReference>
<dbReference type="SUPFAM" id="SSF103025">
    <property type="entry name" value="Folate-binding domain"/>
    <property type="match status" value="1"/>
</dbReference>
<dbReference type="PANTHER" id="PTHR43757">
    <property type="entry name" value="AMINOMETHYLTRANSFERASE"/>
    <property type="match status" value="1"/>
</dbReference>
<reference evidence="11 12" key="1">
    <citation type="journal article" date="2016" name="Nat. Commun.">
        <title>Thousands of microbial genomes shed light on interconnected biogeochemical processes in an aquifer system.</title>
        <authorList>
            <person name="Anantharaman K."/>
            <person name="Brown C.T."/>
            <person name="Hug L.A."/>
            <person name="Sharon I."/>
            <person name="Castelle C.J."/>
            <person name="Probst A.J."/>
            <person name="Thomas B.C."/>
            <person name="Singh A."/>
            <person name="Wilkins M.J."/>
            <person name="Karaoz U."/>
            <person name="Brodie E.L."/>
            <person name="Williams K.H."/>
            <person name="Hubbard S.S."/>
            <person name="Banfield J.F."/>
        </authorList>
    </citation>
    <scope>NUCLEOTIDE SEQUENCE [LARGE SCALE GENOMIC DNA]</scope>
    <source>
        <strain evidence="12">RIFCSPLOWO2_12_FULL_64_10</strain>
    </source>
</reference>
<dbReference type="FunFam" id="3.30.70.1400:FF:000001">
    <property type="entry name" value="Aminomethyltransferase"/>
    <property type="match status" value="1"/>
</dbReference>
<dbReference type="Gene3D" id="3.30.1360.120">
    <property type="entry name" value="Probable tRNA modification gtpase trme, domain 1"/>
    <property type="match status" value="1"/>
</dbReference>
<protein>
    <recommendedName>
        <fullName evidence="2 7">Aminomethyltransferase</fullName>
        <ecNumber evidence="2 7">2.1.2.10</ecNumber>
    </recommendedName>
    <alternativeName>
        <fullName evidence="5 7">Glycine cleavage system T protein</fullName>
    </alternativeName>
</protein>
<comment type="function">
    <text evidence="7">The glycine cleavage system catalyzes the degradation of glycine.</text>
</comment>
<dbReference type="GO" id="GO:0008483">
    <property type="term" value="F:transaminase activity"/>
    <property type="evidence" value="ECO:0007669"/>
    <property type="project" value="UniProtKB-KW"/>
</dbReference>
<dbReference type="InterPro" id="IPR029043">
    <property type="entry name" value="GcvT/YgfZ_C"/>
</dbReference>
<dbReference type="InterPro" id="IPR006223">
    <property type="entry name" value="GcvT"/>
</dbReference>
<comment type="subunit">
    <text evidence="7">The glycine cleavage system is composed of four proteins: P, T, L and H.</text>
</comment>
<dbReference type="GO" id="GO:0005829">
    <property type="term" value="C:cytosol"/>
    <property type="evidence" value="ECO:0007669"/>
    <property type="project" value="TreeGrafter"/>
</dbReference>
<feature type="domain" description="GCVT N-terminal" evidence="9">
    <location>
        <begin position="6"/>
        <end position="263"/>
    </location>
</feature>